<dbReference type="EMBL" id="QEFC01000081">
    <property type="protein sequence ID" value="KAE9466657.1"/>
    <property type="molecule type" value="Genomic_DNA"/>
</dbReference>
<comment type="caution">
    <text evidence="2">The sequence shown here is derived from an EMBL/GenBank/DDBJ whole genome shotgun (WGS) entry which is preliminary data.</text>
</comment>
<comment type="similarity">
    <text evidence="1">Belongs to the BLOC1S2 family.</text>
</comment>
<accession>A0A6A4MLP7</accession>
<sequence length="194" mass="21810">MTILILDTSSLPTEIYRKMEIGSYLNFAEKKANPRRNLQTLAGISSNQREAMKNHLVLNLALEGFSPHGLEWAFGYLENEGYKGNFIGNGDRRSHSNSKLSLHATSGTNNLLELLEKMNLRVAEEYKGLGDVASGLRVFMEQLKAKSGSFDEYVQQIDAIEQQVTEFEAVISMLDKYVSLLESKVQPFYQVPPS</sequence>
<dbReference type="InterPro" id="IPR019269">
    <property type="entry name" value="BLOC1_su2"/>
</dbReference>
<organism evidence="2 3">
    <name type="scientific">Rhododendron williamsianum</name>
    <dbReference type="NCBI Taxonomy" id="262921"/>
    <lineage>
        <taxon>Eukaryota</taxon>
        <taxon>Viridiplantae</taxon>
        <taxon>Streptophyta</taxon>
        <taxon>Embryophyta</taxon>
        <taxon>Tracheophyta</taxon>
        <taxon>Spermatophyta</taxon>
        <taxon>Magnoliopsida</taxon>
        <taxon>eudicotyledons</taxon>
        <taxon>Gunneridae</taxon>
        <taxon>Pentapetalae</taxon>
        <taxon>asterids</taxon>
        <taxon>Ericales</taxon>
        <taxon>Ericaceae</taxon>
        <taxon>Ericoideae</taxon>
        <taxon>Rhodoreae</taxon>
        <taxon>Rhododendron</taxon>
    </lineage>
</organism>
<dbReference type="AlphaFoldDB" id="A0A6A4MLP7"/>
<dbReference type="PANTHER" id="PTHR47882">
    <property type="entry name" value="BIOGENESIS OF LYSOSOME-RELATED ORGANELLES COMPLEX 1 SUBUNIT 2"/>
    <property type="match status" value="1"/>
</dbReference>
<dbReference type="OrthoDB" id="444265at2759"/>
<reference evidence="2 3" key="1">
    <citation type="journal article" date="2019" name="Genome Biol. Evol.">
        <title>The Rhododendron genome and chromosomal organization provide insight into shared whole-genome duplications across the heath family (Ericaceae).</title>
        <authorList>
            <person name="Soza V.L."/>
            <person name="Lindsley D."/>
            <person name="Waalkes A."/>
            <person name="Ramage E."/>
            <person name="Patwardhan R.P."/>
            <person name="Burton J.N."/>
            <person name="Adey A."/>
            <person name="Kumar A."/>
            <person name="Qiu R."/>
            <person name="Shendure J."/>
            <person name="Hall B."/>
        </authorList>
    </citation>
    <scope>NUCLEOTIDE SEQUENCE [LARGE SCALE GENOMIC DNA]</scope>
    <source>
        <strain evidence="2">RSF 1966-606</strain>
    </source>
</reference>
<name>A0A6A4MLP7_9ERIC</name>
<gene>
    <name evidence="2" type="ORF">C3L33_01436</name>
</gene>
<feature type="non-terminal residue" evidence="2">
    <location>
        <position position="1"/>
    </location>
</feature>
<protein>
    <recommendedName>
        <fullName evidence="4">Biogenesis of lysosome-related organelles complex 1 subunit 2</fullName>
    </recommendedName>
</protein>
<dbReference type="Pfam" id="PF10046">
    <property type="entry name" value="BLOC1_2"/>
    <property type="match status" value="1"/>
</dbReference>
<keyword evidence="3" id="KW-1185">Reference proteome</keyword>
<evidence type="ECO:0000256" key="1">
    <source>
        <dbReference type="ARBA" id="ARBA00008468"/>
    </source>
</evidence>
<dbReference type="Proteomes" id="UP000428333">
    <property type="component" value="Linkage Group LG01"/>
</dbReference>
<dbReference type="PANTHER" id="PTHR47882:SF1">
    <property type="entry name" value="BIOGENESIS OF LYSOSOME-RELATED ORGANELLES COMPLEX 1 SUBUNIT 2"/>
    <property type="match status" value="1"/>
</dbReference>
<evidence type="ECO:0000313" key="3">
    <source>
        <dbReference type="Proteomes" id="UP000428333"/>
    </source>
</evidence>
<evidence type="ECO:0000313" key="2">
    <source>
        <dbReference type="EMBL" id="KAE9466657.1"/>
    </source>
</evidence>
<evidence type="ECO:0008006" key="4">
    <source>
        <dbReference type="Google" id="ProtNLM"/>
    </source>
</evidence>
<proteinExistence type="inferred from homology"/>